<reference evidence="1 2" key="1">
    <citation type="journal article" date="2022" name="DNA Res.">
        <title>Chromosomal-level genome assembly of the orchid tree Bauhinia variegata (Leguminosae; Cercidoideae) supports the allotetraploid origin hypothesis of Bauhinia.</title>
        <authorList>
            <person name="Zhong Y."/>
            <person name="Chen Y."/>
            <person name="Zheng D."/>
            <person name="Pang J."/>
            <person name="Liu Y."/>
            <person name="Luo S."/>
            <person name="Meng S."/>
            <person name="Qian L."/>
            <person name="Wei D."/>
            <person name="Dai S."/>
            <person name="Zhou R."/>
        </authorList>
    </citation>
    <scope>NUCLEOTIDE SEQUENCE [LARGE SCALE GENOMIC DNA]</scope>
    <source>
        <strain evidence="1">BV-YZ2020</strain>
    </source>
</reference>
<keyword evidence="2" id="KW-1185">Reference proteome</keyword>
<organism evidence="1 2">
    <name type="scientific">Bauhinia variegata</name>
    <name type="common">Purple orchid tree</name>
    <name type="synonym">Phanera variegata</name>
    <dbReference type="NCBI Taxonomy" id="167791"/>
    <lineage>
        <taxon>Eukaryota</taxon>
        <taxon>Viridiplantae</taxon>
        <taxon>Streptophyta</taxon>
        <taxon>Embryophyta</taxon>
        <taxon>Tracheophyta</taxon>
        <taxon>Spermatophyta</taxon>
        <taxon>Magnoliopsida</taxon>
        <taxon>eudicotyledons</taxon>
        <taxon>Gunneridae</taxon>
        <taxon>Pentapetalae</taxon>
        <taxon>rosids</taxon>
        <taxon>fabids</taxon>
        <taxon>Fabales</taxon>
        <taxon>Fabaceae</taxon>
        <taxon>Cercidoideae</taxon>
        <taxon>Cercideae</taxon>
        <taxon>Bauhiniinae</taxon>
        <taxon>Bauhinia</taxon>
    </lineage>
</organism>
<evidence type="ECO:0000313" key="1">
    <source>
        <dbReference type="EMBL" id="KAI4323852.1"/>
    </source>
</evidence>
<dbReference type="EMBL" id="CM039434">
    <property type="protein sequence ID" value="KAI4323852.1"/>
    <property type="molecule type" value="Genomic_DNA"/>
</dbReference>
<comment type="caution">
    <text evidence="1">The sequence shown here is derived from an EMBL/GenBank/DDBJ whole genome shotgun (WGS) entry which is preliminary data.</text>
</comment>
<protein>
    <submittedName>
        <fullName evidence="1">Uncharacterized protein</fullName>
    </submittedName>
</protein>
<sequence length="166" mass="19290">MALETVYRINVGRFSIPQNNDTGMYRYWDDDTTYVEKSYEAGRQLPVNTSPKNYTLIRSYTAPDNVYSTARSYGRNVSITYNVTWNFKVDSQFTYMVRLHFCEIEPNVTEAAQRVFLIFIADMLVEDPADVVLWTNHNLVPTYKDYAVTFKKDLLEGLANLKAHID</sequence>
<proteinExistence type="predicted"/>
<gene>
    <name evidence="1" type="ORF">L6164_023427</name>
</gene>
<name>A0ACB9MJQ2_BAUVA</name>
<evidence type="ECO:0000313" key="2">
    <source>
        <dbReference type="Proteomes" id="UP000828941"/>
    </source>
</evidence>
<dbReference type="Proteomes" id="UP000828941">
    <property type="component" value="Chromosome 9"/>
</dbReference>
<accession>A0ACB9MJQ2</accession>